<dbReference type="InParanoid" id="A0A2P6MV09"/>
<dbReference type="EMBL" id="MDYQ01000378">
    <property type="protein sequence ID" value="PRP75523.1"/>
    <property type="molecule type" value="Genomic_DNA"/>
</dbReference>
<evidence type="ECO:0000313" key="3">
    <source>
        <dbReference type="Proteomes" id="UP000241769"/>
    </source>
</evidence>
<comment type="caution">
    <text evidence="2">The sequence shown here is derived from an EMBL/GenBank/DDBJ whole genome shotgun (WGS) entry which is preliminary data.</text>
</comment>
<evidence type="ECO:0000256" key="1">
    <source>
        <dbReference type="SAM" id="MobiDB-lite"/>
    </source>
</evidence>
<organism evidence="2 3">
    <name type="scientific">Planoprotostelium fungivorum</name>
    <dbReference type="NCBI Taxonomy" id="1890364"/>
    <lineage>
        <taxon>Eukaryota</taxon>
        <taxon>Amoebozoa</taxon>
        <taxon>Evosea</taxon>
        <taxon>Variosea</taxon>
        <taxon>Cavosteliida</taxon>
        <taxon>Cavosteliaceae</taxon>
        <taxon>Planoprotostelium</taxon>
    </lineage>
</organism>
<gene>
    <name evidence="2" type="ORF">PROFUN_09009</name>
</gene>
<evidence type="ECO:0000313" key="2">
    <source>
        <dbReference type="EMBL" id="PRP75523.1"/>
    </source>
</evidence>
<feature type="region of interest" description="Disordered" evidence="1">
    <location>
        <begin position="1"/>
        <end position="27"/>
    </location>
</feature>
<protein>
    <submittedName>
        <fullName evidence="2">Uncharacterized protein</fullName>
    </submittedName>
</protein>
<feature type="compositionally biased region" description="Pro residues" evidence="1">
    <location>
        <begin position="9"/>
        <end position="21"/>
    </location>
</feature>
<proteinExistence type="predicted"/>
<reference evidence="2 3" key="1">
    <citation type="journal article" date="2018" name="Genome Biol. Evol.">
        <title>Multiple Roots of Fruiting Body Formation in Amoebozoa.</title>
        <authorList>
            <person name="Hillmann F."/>
            <person name="Forbes G."/>
            <person name="Novohradska S."/>
            <person name="Ferling I."/>
            <person name="Riege K."/>
            <person name="Groth M."/>
            <person name="Westermann M."/>
            <person name="Marz M."/>
            <person name="Spaller T."/>
            <person name="Winckler T."/>
            <person name="Schaap P."/>
            <person name="Glockner G."/>
        </authorList>
    </citation>
    <scope>NUCLEOTIDE SEQUENCE [LARGE SCALE GENOMIC DNA]</scope>
    <source>
        <strain evidence="2 3">Jena</strain>
    </source>
</reference>
<sequence length="213" mass="22611">MGCGSSVEQPPPASAPVPAPPHGSQQHMWASMANQNTTTTRANGLRSNSLPQATNLGMQVVPVYDPKTHAVSYITVAPAQNPGLVQPVAQRLPQPPTAASHFPNLSLFPTLPLNLPPAAPHRPVVPASHAPGYPPMHSHPSYPVSSQPPGSIPTMPAYPQISDKTYTTGMPSSAYGVEFLGDQRAPTVQPKSHDPQNYWSFDVDLLSKLTPAK</sequence>
<keyword evidence="3" id="KW-1185">Reference proteome</keyword>
<dbReference type="AlphaFoldDB" id="A0A2P6MV09"/>
<accession>A0A2P6MV09</accession>
<name>A0A2P6MV09_9EUKA</name>
<dbReference type="Proteomes" id="UP000241769">
    <property type="component" value="Unassembled WGS sequence"/>
</dbReference>